<reference evidence="1" key="1">
    <citation type="journal article" date="2023" name="Nat. Commun.">
        <title>Diploid and tetraploid genomes of Acorus and the evolution of monocots.</title>
        <authorList>
            <person name="Ma L."/>
            <person name="Liu K.W."/>
            <person name="Li Z."/>
            <person name="Hsiao Y.Y."/>
            <person name="Qi Y."/>
            <person name="Fu T."/>
            <person name="Tang G.D."/>
            <person name="Zhang D."/>
            <person name="Sun W.H."/>
            <person name="Liu D.K."/>
            <person name="Li Y."/>
            <person name="Chen G.Z."/>
            <person name="Liu X.D."/>
            <person name="Liao X.Y."/>
            <person name="Jiang Y.T."/>
            <person name="Yu X."/>
            <person name="Hao Y."/>
            <person name="Huang J."/>
            <person name="Zhao X.W."/>
            <person name="Ke S."/>
            <person name="Chen Y.Y."/>
            <person name="Wu W.L."/>
            <person name="Hsu J.L."/>
            <person name="Lin Y.F."/>
            <person name="Huang M.D."/>
            <person name="Li C.Y."/>
            <person name="Huang L."/>
            <person name="Wang Z.W."/>
            <person name="Zhao X."/>
            <person name="Zhong W.Y."/>
            <person name="Peng D.H."/>
            <person name="Ahmad S."/>
            <person name="Lan S."/>
            <person name="Zhang J.S."/>
            <person name="Tsai W.C."/>
            <person name="Van de Peer Y."/>
            <person name="Liu Z.J."/>
        </authorList>
    </citation>
    <scope>NUCLEOTIDE SEQUENCE</scope>
    <source>
        <strain evidence="1">CP</strain>
    </source>
</reference>
<gene>
    <name evidence="1" type="ORF">QJS10_CPB17g00991</name>
</gene>
<keyword evidence="2" id="KW-1185">Reference proteome</keyword>
<dbReference type="Proteomes" id="UP001180020">
    <property type="component" value="Unassembled WGS sequence"/>
</dbReference>
<organism evidence="1 2">
    <name type="scientific">Acorus calamus</name>
    <name type="common">Sweet flag</name>
    <dbReference type="NCBI Taxonomy" id="4465"/>
    <lineage>
        <taxon>Eukaryota</taxon>
        <taxon>Viridiplantae</taxon>
        <taxon>Streptophyta</taxon>
        <taxon>Embryophyta</taxon>
        <taxon>Tracheophyta</taxon>
        <taxon>Spermatophyta</taxon>
        <taxon>Magnoliopsida</taxon>
        <taxon>Liliopsida</taxon>
        <taxon>Acoraceae</taxon>
        <taxon>Acorus</taxon>
    </lineage>
</organism>
<dbReference type="EMBL" id="JAUJYO010000017">
    <property type="protein sequence ID" value="KAK1293363.1"/>
    <property type="molecule type" value="Genomic_DNA"/>
</dbReference>
<dbReference type="AlphaFoldDB" id="A0AAV9CZG7"/>
<reference evidence="1" key="2">
    <citation type="submission" date="2023-06" db="EMBL/GenBank/DDBJ databases">
        <authorList>
            <person name="Ma L."/>
            <person name="Liu K.-W."/>
            <person name="Li Z."/>
            <person name="Hsiao Y.-Y."/>
            <person name="Qi Y."/>
            <person name="Fu T."/>
            <person name="Tang G."/>
            <person name="Zhang D."/>
            <person name="Sun W.-H."/>
            <person name="Liu D.-K."/>
            <person name="Li Y."/>
            <person name="Chen G.-Z."/>
            <person name="Liu X.-D."/>
            <person name="Liao X.-Y."/>
            <person name="Jiang Y.-T."/>
            <person name="Yu X."/>
            <person name="Hao Y."/>
            <person name="Huang J."/>
            <person name="Zhao X.-W."/>
            <person name="Ke S."/>
            <person name="Chen Y.-Y."/>
            <person name="Wu W.-L."/>
            <person name="Hsu J.-L."/>
            <person name="Lin Y.-F."/>
            <person name="Huang M.-D."/>
            <person name="Li C.-Y."/>
            <person name="Huang L."/>
            <person name="Wang Z.-W."/>
            <person name="Zhao X."/>
            <person name="Zhong W.-Y."/>
            <person name="Peng D.-H."/>
            <person name="Ahmad S."/>
            <person name="Lan S."/>
            <person name="Zhang J.-S."/>
            <person name="Tsai W.-C."/>
            <person name="Van De Peer Y."/>
            <person name="Liu Z.-J."/>
        </authorList>
    </citation>
    <scope>NUCLEOTIDE SEQUENCE</scope>
    <source>
        <strain evidence="1">CP</strain>
        <tissue evidence="1">Leaves</tissue>
    </source>
</reference>
<evidence type="ECO:0000313" key="1">
    <source>
        <dbReference type="EMBL" id="KAK1293363.1"/>
    </source>
</evidence>
<protein>
    <submittedName>
        <fullName evidence="1">Uncharacterized protein</fullName>
    </submittedName>
</protein>
<comment type="caution">
    <text evidence="1">The sequence shown here is derived from an EMBL/GenBank/DDBJ whole genome shotgun (WGS) entry which is preliminary data.</text>
</comment>
<proteinExistence type="predicted"/>
<evidence type="ECO:0000313" key="2">
    <source>
        <dbReference type="Proteomes" id="UP001180020"/>
    </source>
</evidence>
<accession>A0AAV9CZG7</accession>
<sequence length="66" mass="7434">MKALRRSLWNLERAGGSDALDEKGYFSGCAIALNIIFEAYTIVKSVWLYEHVEIGQSGVGWPHIHK</sequence>
<name>A0AAV9CZG7_ACOCL</name>